<organism evidence="2 3">
    <name type="scientific">Solimonas fluminis</name>
    <dbReference type="NCBI Taxonomy" id="2086571"/>
    <lineage>
        <taxon>Bacteria</taxon>
        <taxon>Pseudomonadati</taxon>
        <taxon>Pseudomonadota</taxon>
        <taxon>Gammaproteobacteria</taxon>
        <taxon>Nevskiales</taxon>
        <taxon>Nevskiaceae</taxon>
        <taxon>Solimonas</taxon>
    </lineage>
</organism>
<keyword evidence="3" id="KW-1185">Reference proteome</keyword>
<feature type="region of interest" description="Disordered" evidence="1">
    <location>
        <begin position="57"/>
        <end position="78"/>
    </location>
</feature>
<dbReference type="OrthoDB" id="7052179at2"/>
<dbReference type="RefSeq" id="WP_104229688.1">
    <property type="nucleotide sequence ID" value="NZ_PSNW01000003.1"/>
</dbReference>
<evidence type="ECO:0008006" key="4">
    <source>
        <dbReference type="Google" id="ProtNLM"/>
    </source>
</evidence>
<feature type="compositionally biased region" description="Polar residues" evidence="1">
    <location>
        <begin position="61"/>
        <end position="72"/>
    </location>
</feature>
<name>A0A2S5THS3_9GAMM</name>
<evidence type="ECO:0000256" key="1">
    <source>
        <dbReference type="SAM" id="MobiDB-lite"/>
    </source>
</evidence>
<evidence type="ECO:0000313" key="3">
    <source>
        <dbReference type="Proteomes" id="UP000238220"/>
    </source>
</evidence>
<gene>
    <name evidence="2" type="ORF">C3942_07135</name>
</gene>
<dbReference type="InterPro" id="IPR010727">
    <property type="entry name" value="DUF1302"/>
</dbReference>
<dbReference type="AlphaFoldDB" id="A0A2S5THS3"/>
<dbReference type="EMBL" id="PSNW01000003">
    <property type="protein sequence ID" value="PPE74530.1"/>
    <property type="molecule type" value="Genomic_DNA"/>
</dbReference>
<sequence>MNKHQLNGILGLPFAFCAAIGTARAGTIDLGMDWKAEYRALLTYGAAMRTGEADDRLVNGPINSSNIPSTANGDDGNRNFDRGSLIYNRATLFGELALGRDNIGALFSGSAFYDGAYLGSNDNDSPQTVNKTGPHDEFTRETERYDGRRARLLDAYAYGRWDLPGSMTLDLRAGRQVVAWGQSLFFLGIASAQGPSDATKSNSPGVETKDLLLPSSQVSFQLGVTPETTLRGYYKLEFAETELTPQGDYFASSDIIGPGARFLYGGRNPLYPLFGQLIPGTPEQLIVTRGPDIKPGSGGQWGLALNYQLTEVTEVGAYYLRYHENIPGVRLNTGALTLVPPVIEPPAQLVNAVTPIFGALGIPAAAVPGLLTQGITTATLGQSAPVSYQLEYFDDVGLYGADISTTIGDAQVSAEYSYRDGASTMVNAALPAYTRADMSQVLLSSLYIVNPTALWDSLTLTGEAGYIRVHDVEPVEGSDDLAKDREAYGYSTQVSADYRDVWPATDLNLKLSFSHMLKGNSPMAGAFGSLTGEHDRRAGVGITATYLQRYQVGLSYAWFLGTPDPTERPLADREYLSLAVKLGF</sequence>
<accession>A0A2S5THS3</accession>
<dbReference type="Pfam" id="PF06980">
    <property type="entry name" value="DUF1302"/>
    <property type="match status" value="1"/>
</dbReference>
<protein>
    <recommendedName>
        <fullName evidence="4">DUF1302 domain-containing protein</fullName>
    </recommendedName>
</protein>
<evidence type="ECO:0000313" key="2">
    <source>
        <dbReference type="EMBL" id="PPE74530.1"/>
    </source>
</evidence>
<dbReference type="Proteomes" id="UP000238220">
    <property type="component" value="Unassembled WGS sequence"/>
</dbReference>
<proteinExistence type="predicted"/>
<comment type="caution">
    <text evidence="2">The sequence shown here is derived from an EMBL/GenBank/DDBJ whole genome shotgun (WGS) entry which is preliminary data.</text>
</comment>
<reference evidence="2 3" key="1">
    <citation type="submission" date="2018-02" db="EMBL/GenBank/DDBJ databases">
        <title>Genome sequencing of Solimonas sp. HR-BB.</title>
        <authorList>
            <person name="Lee Y."/>
            <person name="Jeon C.O."/>
        </authorList>
    </citation>
    <scope>NUCLEOTIDE SEQUENCE [LARGE SCALE GENOMIC DNA]</scope>
    <source>
        <strain evidence="2 3">HR-BB</strain>
    </source>
</reference>